<evidence type="ECO:0000313" key="1">
    <source>
        <dbReference type="EMBL" id="KAG5620397.1"/>
    </source>
</evidence>
<proteinExistence type="predicted"/>
<gene>
    <name evidence="1" type="ORF">H5410_005615</name>
</gene>
<keyword evidence="2" id="KW-1185">Reference proteome</keyword>
<protein>
    <submittedName>
        <fullName evidence="1">Uncharacterized protein</fullName>
    </submittedName>
</protein>
<dbReference type="EMBL" id="JACXVP010000002">
    <property type="protein sequence ID" value="KAG5620397.1"/>
    <property type="molecule type" value="Genomic_DNA"/>
</dbReference>
<dbReference type="Proteomes" id="UP000824120">
    <property type="component" value="Chromosome 2"/>
</dbReference>
<evidence type="ECO:0000313" key="2">
    <source>
        <dbReference type="Proteomes" id="UP000824120"/>
    </source>
</evidence>
<sequence>MARTRYTTGGREPPIPPGRSLARVEVEADLKVEREYMLPHQDHSAQLVGIVDPLGDLPFGLVHRLSALAFNKFKLCNIRRWTTASRNRSVTRRLLIYLVDSIFSLRAWHTGTLGETIAIRQLA</sequence>
<accession>A0A9J6A732</accession>
<reference evidence="1 2" key="1">
    <citation type="submission" date="2020-09" db="EMBL/GenBank/DDBJ databases">
        <title>De no assembly of potato wild relative species, Solanum commersonii.</title>
        <authorList>
            <person name="Cho K."/>
        </authorList>
    </citation>
    <scope>NUCLEOTIDE SEQUENCE [LARGE SCALE GENOMIC DNA]</scope>
    <source>
        <strain evidence="1">LZ3.2</strain>
        <tissue evidence="1">Leaf</tissue>
    </source>
</reference>
<dbReference type="AlphaFoldDB" id="A0A9J6A732"/>
<comment type="caution">
    <text evidence="1">The sequence shown here is derived from an EMBL/GenBank/DDBJ whole genome shotgun (WGS) entry which is preliminary data.</text>
</comment>
<organism evidence="1 2">
    <name type="scientific">Solanum commersonii</name>
    <name type="common">Commerson's wild potato</name>
    <name type="synonym">Commerson's nightshade</name>
    <dbReference type="NCBI Taxonomy" id="4109"/>
    <lineage>
        <taxon>Eukaryota</taxon>
        <taxon>Viridiplantae</taxon>
        <taxon>Streptophyta</taxon>
        <taxon>Embryophyta</taxon>
        <taxon>Tracheophyta</taxon>
        <taxon>Spermatophyta</taxon>
        <taxon>Magnoliopsida</taxon>
        <taxon>eudicotyledons</taxon>
        <taxon>Gunneridae</taxon>
        <taxon>Pentapetalae</taxon>
        <taxon>asterids</taxon>
        <taxon>lamiids</taxon>
        <taxon>Solanales</taxon>
        <taxon>Solanaceae</taxon>
        <taxon>Solanoideae</taxon>
        <taxon>Solaneae</taxon>
        <taxon>Solanum</taxon>
    </lineage>
</organism>
<name>A0A9J6A732_SOLCO</name>